<evidence type="ECO:0000256" key="3">
    <source>
        <dbReference type="RuleBase" id="RU366045"/>
    </source>
</evidence>
<feature type="domain" description="Amidohydrolase-related" evidence="4">
    <location>
        <begin position="2"/>
        <end position="210"/>
    </location>
</feature>
<reference evidence="5 6" key="1">
    <citation type="submission" date="2019-12" db="EMBL/GenBank/DDBJ databases">
        <authorList>
            <person name="Floudas D."/>
            <person name="Bentzer J."/>
            <person name="Ahren D."/>
            <person name="Johansson T."/>
            <person name="Persson P."/>
            <person name="Tunlid A."/>
        </authorList>
    </citation>
    <scope>NUCLEOTIDE SEQUENCE [LARGE SCALE GENOMIC DNA]</scope>
    <source>
        <strain evidence="5 6">CBS 102.39</strain>
    </source>
</reference>
<sequence>MLAATISNNTERFGGFASLAMQNATAASLELERTVKEFGFLGAMLNDYQQSGSDGQTLLYYDQPEYDVFWQKVSDLDVPVYFHPRTSIDIITKLMFAHAPVLEGAVQEFAAILSTHILGLCVNGVFDRFPKLKIIVGHLGERIPSDLNRIDTRLIRQGGNANMKQNVTTYFHTNIFETTAGNFATDLLHFHIGQIGLDRIMFSIDYPFVDTVSGSNEIYFTHVCLLPFIQVQIPEATSWIQGLETSMNKQDFNSLQRGLAEKVLGLE</sequence>
<accession>A0A8H4QTI2</accession>
<dbReference type="PANTHER" id="PTHR21240:SF31">
    <property type="entry name" value="AMIDOHYDROLASE FAMILY PROTEIN (AFU_ORTHOLOGUE AFUA_7G05840)"/>
    <property type="match status" value="1"/>
</dbReference>
<keyword evidence="1 3" id="KW-0210">Decarboxylase</keyword>
<evidence type="ECO:0000313" key="6">
    <source>
        <dbReference type="Proteomes" id="UP000521872"/>
    </source>
</evidence>
<organism evidence="5 6">
    <name type="scientific">Agrocybe pediades</name>
    <dbReference type="NCBI Taxonomy" id="84607"/>
    <lineage>
        <taxon>Eukaryota</taxon>
        <taxon>Fungi</taxon>
        <taxon>Dikarya</taxon>
        <taxon>Basidiomycota</taxon>
        <taxon>Agaricomycotina</taxon>
        <taxon>Agaricomycetes</taxon>
        <taxon>Agaricomycetidae</taxon>
        <taxon>Agaricales</taxon>
        <taxon>Agaricineae</taxon>
        <taxon>Strophariaceae</taxon>
        <taxon>Agrocybe</taxon>
    </lineage>
</organism>
<keyword evidence="2 3" id="KW-0456">Lyase</keyword>
<name>A0A8H4QTI2_9AGAR</name>
<protein>
    <recommendedName>
        <fullName evidence="4">Amidohydrolase-related domain-containing protein</fullName>
    </recommendedName>
</protein>
<dbReference type="SUPFAM" id="SSF51556">
    <property type="entry name" value="Metallo-dependent hydrolases"/>
    <property type="match status" value="1"/>
</dbReference>
<dbReference type="EMBL" id="JAACJL010000031">
    <property type="protein sequence ID" value="KAF4616435.1"/>
    <property type="molecule type" value="Genomic_DNA"/>
</dbReference>
<keyword evidence="6" id="KW-1185">Reference proteome</keyword>
<dbReference type="InterPro" id="IPR032465">
    <property type="entry name" value="ACMSD"/>
</dbReference>
<dbReference type="GO" id="GO:0005829">
    <property type="term" value="C:cytosol"/>
    <property type="evidence" value="ECO:0007669"/>
    <property type="project" value="TreeGrafter"/>
</dbReference>
<dbReference type="InterPro" id="IPR032466">
    <property type="entry name" value="Metal_Hydrolase"/>
</dbReference>
<dbReference type="PANTHER" id="PTHR21240">
    <property type="entry name" value="2-AMINO-3-CARBOXYLMUCONATE-6-SEMIALDEHYDE DECARBOXYLASE"/>
    <property type="match status" value="1"/>
</dbReference>
<gene>
    <name evidence="5" type="ORF">D9613_008220</name>
</gene>
<evidence type="ECO:0000256" key="2">
    <source>
        <dbReference type="ARBA" id="ARBA00023239"/>
    </source>
</evidence>
<dbReference type="Proteomes" id="UP000521872">
    <property type="component" value="Unassembled WGS sequence"/>
</dbReference>
<proteinExistence type="inferred from homology"/>
<dbReference type="GO" id="GO:0019748">
    <property type="term" value="P:secondary metabolic process"/>
    <property type="evidence" value="ECO:0007669"/>
    <property type="project" value="TreeGrafter"/>
</dbReference>
<evidence type="ECO:0000259" key="4">
    <source>
        <dbReference type="Pfam" id="PF04909"/>
    </source>
</evidence>
<dbReference type="GO" id="GO:0016831">
    <property type="term" value="F:carboxy-lyase activity"/>
    <property type="evidence" value="ECO:0007669"/>
    <property type="project" value="UniProtKB-KW"/>
</dbReference>
<dbReference type="Gene3D" id="3.20.20.140">
    <property type="entry name" value="Metal-dependent hydrolases"/>
    <property type="match status" value="1"/>
</dbReference>
<comment type="caution">
    <text evidence="5">The sequence shown here is derived from an EMBL/GenBank/DDBJ whole genome shotgun (WGS) entry which is preliminary data.</text>
</comment>
<dbReference type="GO" id="GO:0016787">
    <property type="term" value="F:hydrolase activity"/>
    <property type="evidence" value="ECO:0007669"/>
    <property type="project" value="InterPro"/>
</dbReference>
<evidence type="ECO:0000313" key="5">
    <source>
        <dbReference type="EMBL" id="KAF4616435.1"/>
    </source>
</evidence>
<evidence type="ECO:0000256" key="1">
    <source>
        <dbReference type="ARBA" id="ARBA00022793"/>
    </source>
</evidence>
<comment type="similarity">
    <text evidence="3">Belongs to the metallo-dependent hydrolases superfamily.</text>
</comment>
<dbReference type="InterPro" id="IPR006680">
    <property type="entry name" value="Amidohydro-rel"/>
</dbReference>
<dbReference type="Pfam" id="PF04909">
    <property type="entry name" value="Amidohydro_2"/>
    <property type="match status" value="1"/>
</dbReference>
<dbReference type="AlphaFoldDB" id="A0A8H4QTI2"/>